<dbReference type="Pfam" id="PF01381">
    <property type="entry name" value="HTH_3"/>
    <property type="match status" value="1"/>
</dbReference>
<evidence type="ECO:0000259" key="1">
    <source>
        <dbReference type="PROSITE" id="PS50943"/>
    </source>
</evidence>
<accession>A0ABR8SCH8</accession>
<reference evidence="2 3" key="1">
    <citation type="submission" date="2020-08" db="EMBL/GenBank/DDBJ databases">
        <title>A Genomic Blueprint of the Chicken Gut Microbiome.</title>
        <authorList>
            <person name="Gilroy R."/>
            <person name="Ravi A."/>
            <person name="Getino M."/>
            <person name="Pursley I."/>
            <person name="Horton D.L."/>
            <person name="Alikhan N.-F."/>
            <person name="Baker D."/>
            <person name="Gharbi K."/>
            <person name="Hall N."/>
            <person name="Watson M."/>
            <person name="Adriaenssens E.M."/>
            <person name="Foster-Nyarko E."/>
            <person name="Jarju S."/>
            <person name="Secka A."/>
            <person name="Antonio M."/>
            <person name="Oren A."/>
            <person name="Chaudhuri R."/>
            <person name="La Ragione R.M."/>
            <person name="Hildebrand F."/>
            <person name="Pallen M.J."/>
        </authorList>
    </citation>
    <scope>NUCLEOTIDE SEQUENCE [LARGE SCALE GENOMIC DNA]</scope>
    <source>
        <strain evidence="2 3">Sa2CVA6</strain>
    </source>
</reference>
<feature type="domain" description="HTH cro/C1-type" evidence="1">
    <location>
        <begin position="13"/>
        <end position="66"/>
    </location>
</feature>
<organism evidence="2 3">
    <name type="scientific">Comamonas avium</name>
    <dbReference type="NCBI Taxonomy" id="2762231"/>
    <lineage>
        <taxon>Bacteria</taxon>
        <taxon>Pseudomonadati</taxon>
        <taxon>Pseudomonadota</taxon>
        <taxon>Betaproteobacteria</taxon>
        <taxon>Burkholderiales</taxon>
        <taxon>Comamonadaceae</taxon>
        <taxon>Comamonas</taxon>
    </lineage>
</organism>
<name>A0ABR8SCH8_9BURK</name>
<evidence type="ECO:0000313" key="3">
    <source>
        <dbReference type="Proteomes" id="UP000634919"/>
    </source>
</evidence>
<gene>
    <name evidence="2" type="ORF">H9646_11860</name>
</gene>
<sequence>MSEIKYVQIGERLREERLRIGLSQVDFSLYCGASRNALLQWERGETAPNAGVLATMTNLGVDALYVVTGQRQGESESTLAPEEKVLLSAWRDSGDKGRAALTAVAEVLRPDS</sequence>
<protein>
    <submittedName>
        <fullName evidence="2">Helix-turn-helix transcriptional regulator</fullName>
    </submittedName>
</protein>
<dbReference type="Proteomes" id="UP000634919">
    <property type="component" value="Unassembled WGS sequence"/>
</dbReference>
<dbReference type="Gene3D" id="1.10.260.40">
    <property type="entry name" value="lambda repressor-like DNA-binding domains"/>
    <property type="match status" value="1"/>
</dbReference>
<dbReference type="CDD" id="cd00093">
    <property type="entry name" value="HTH_XRE"/>
    <property type="match status" value="1"/>
</dbReference>
<dbReference type="InterPro" id="IPR001387">
    <property type="entry name" value="Cro/C1-type_HTH"/>
</dbReference>
<dbReference type="PROSITE" id="PS50943">
    <property type="entry name" value="HTH_CROC1"/>
    <property type="match status" value="1"/>
</dbReference>
<evidence type="ECO:0000313" key="2">
    <source>
        <dbReference type="EMBL" id="MBD7961182.1"/>
    </source>
</evidence>
<dbReference type="SMART" id="SM00530">
    <property type="entry name" value="HTH_XRE"/>
    <property type="match status" value="1"/>
</dbReference>
<keyword evidence="3" id="KW-1185">Reference proteome</keyword>
<comment type="caution">
    <text evidence="2">The sequence shown here is derived from an EMBL/GenBank/DDBJ whole genome shotgun (WGS) entry which is preliminary data.</text>
</comment>
<dbReference type="InterPro" id="IPR010982">
    <property type="entry name" value="Lambda_DNA-bd_dom_sf"/>
</dbReference>
<proteinExistence type="predicted"/>
<dbReference type="SUPFAM" id="SSF47413">
    <property type="entry name" value="lambda repressor-like DNA-binding domains"/>
    <property type="match status" value="1"/>
</dbReference>
<dbReference type="RefSeq" id="WP_191723568.1">
    <property type="nucleotide sequence ID" value="NZ_JACSQK010000005.1"/>
</dbReference>
<dbReference type="EMBL" id="JACSQK010000005">
    <property type="protein sequence ID" value="MBD7961182.1"/>
    <property type="molecule type" value="Genomic_DNA"/>
</dbReference>